<evidence type="ECO:0000313" key="2">
    <source>
        <dbReference type="EMBL" id="GAA0472041.1"/>
    </source>
</evidence>
<evidence type="ECO:0000259" key="1">
    <source>
        <dbReference type="Pfam" id="PF04149"/>
    </source>
</evidence>
<keyword evidence="3" id="KW-1185">Reference proteome</keyword>
<organism evidence="2 3">
    <name type="scientific">Streptomyces olivaceiscleroticus</name>
    <dbReference type="NCBI Taxonomy" id="68245"/>
    <lineage>
        <taxon>Bacteria</taxon>
        <taxon>Bacillati</taxon>
        <taxon>Actinomycetota</taxon>
        <taxon>Actinomycetes</taxon>
        <taxon>Kitasatosporales</taxon>
        <taxon>Streptomycetaceae</taxon>
        <taxon>Streptomyces</taxon>
    </lineage>
</organism>
<comment type="caution">
    <text evidence="2">The sequence shown here is derived from an EMBL/GenBank/DDBJ whole genome shotgun (WGS) entry which is preliminary data.</text>
</comment>
<dbReference type="RefSeq" id="WP_346096416.1">
    <property type="nucleotide sequence ID" value="NZ_BAAABY010000029.1"/>
</dbReference>
<proteinExistence type="predicted"/>
<feature type="domain" description="DUF397" evidence="1">
    <location>
        <begin position="14"/>
        <end position="64"/>
    </location>
</feature>
<dbReference type="EMBL" id="BAAABY010000029">
    <property type="protein sequence ID" value="GAA0472041.1"/>
    <property type="molecule type" value="Genomic_DNA"/>
</dbReference>
<gene>
    <name evidence="2" type="ORF">GCM10010361_40260</name>
</gene>
<accession>A0ABN1AB19</accession>
<reference evidence="2 3" key="1">
    <citation type="journal article" date="2019" name="Int. J. Syst. Evol. Microbiol.">
        <title>The Global Catalogue of Microorganisms (GCM) 10K type strain sequencing project: providing services to taxonomists for standard genome sequencing and annotation.</title>
        <authorList>
            <consortium name="The Broad Institute Genomics Platform"/>
            <consortium name="The Broad Institute Genome Sequencing Center for Infectious Disease"/>
            <person name="Wu L."/>
            <person name="Ma J."/>
        </authorList>
    </citation>
    <scope>NUCLEOTIDE SEQUENCE [LARGE SCALE GENOMIC DNA]</scope>
    <source>
        <strain evidence="2 3">JCM 4805</strain>
    </source>
</reference>
<dbReference type="InterPro" id="IPR007278">
    <property type="entry name" value="DUF397"/>
</dbReference>
<name>A0ABN1AB19_9ACTN</name>
<feature type="domain" description="DUF397" evidence="1">
    <location>
        <begin position="68"/>
        <end position="118"/>
    </location>
</feature>
<evidence type="ECO:0000313" key="3">
    <source>
        <dbReference type="Proteomes" id="UP001500909"/>
    </source>
</evidence>
<protein>
    <recommendedName>
        <fullName evidence="1">DUF397 domain-containing protein</fullName>
    </recommendedName>
</protein>
<dbReference type="Proteomes" id="UP001500909">
    <property type="component" value="Unassembled WGS sequence"/>
</dbReference>
<sequence>MSVNECVGALPERAWSKSSYSSGEGGECVEMAQSAGKVRIRDSKDKAGPVLSIAPAGWAAFVEFAEQAWIKSSYSTGSGGECVEVARRADMVHVRDSKDKAGPVLSIGPAGWAAFVAFAARG</sequence>
<dbReference type="Pfam" id="PF04149">
    <property type="entry name" value="DUF397"/>
    <property type="match status" value="2"/>
</dbReference>